<keyword evidence="2" id="KW-1185">Reference proteome</keyword>
<dbReference type="AlphaFoldDB" id="A0A1G7M7M0"/>
<dbReference type="EMBL" id="FNBU01000015">
    <property type="protein sequence ID" value="SDF57200.1"/>
    <property type="molecule type" value="Genomic_DNA"/>
</dbReference>
<dbReference type="SUPFAM" id="SSF50494">
    <property type="entry name" value="Trypsin-like serine proteases"/>
    <property type="match status" value="1"/>
</dbReference>
<evidence type="ECO:0008006" key="3">
    <source>
        <dbReference type="Google" id="ProtNLM"/>
    </source>
</evidence>
<dbReference type="STRING" id="1123285.SAMN05660235_02031"/>
<evidence type="ECO:0000313" key="1">
    <source>
        <dbReference type="EMBL" id="SDF57200.1"/>
    </source>
</evidence>
<dbReference type="Proteomes" id="UP000243333">
    <property type="component" value="Unassembled WGS sequence"/>
</dbReference>
<accession>A0A1G7M7M0</accession>
<proteinExistence type="predicted"/>
<protein>
    <recommendedName>
        <fullName evidence="3">Trypsin-like peptidase domain-containing protein</fullName>
    </recommendedName>
</protein>
<reference evidence="2" key="1">
    <citation type="submission" date="2016-10" db="EMBL/GenBank/DDBJ databases">
        <authorList>
            <person name="Varghese N."/>
            <person name="Submissions S."/>
        </authorList>
    </citation>
    <scope>NUCLEOTIDE SEQUENCE [LARGE SCALE GENOMIC DNA]</scope>
    <source>
        <strain evidence="2">DSM 23256</strain>
    </source>
</reference>
<sequence>MLKQGLSSLFRELTTIDNVLGVGRGHKLVRGESTGEQSVIILVRKKLPRCELSREALLPRKIDGLPTDVIEVGDIRLLSDRTQTVRPAQPGVSIGHFKVSAGTFGAVVRDRDTGERLILSNNHVLANATDGSDGRAVVGDPIVQPGIYDGGTLQDNVIGHLVRFVPLLRETMAPQCPMAKMFETLLNKIIGLLQPHYRIQVLRESEKTNVVDCAVAKPVNDVIIRDEIFEFGQIAGVKDAKVGMAVKKSGRSTGVTHSLVLATDVIVKVALGNREYGVFADQVLAGPMSMPGDSGALVLTEDNYAVGLLFAGSEQVTMFNRITNVLDALNIIF</sequence>
<dbReference type="Gene3D" id="2.40.10.10">
    <property type="entry name" value="Trypsin-like serine proteases"/>
    <property type="match status" value="1"/>
</dbReference>
<evidence type="ECO:0000313" key="2">
    <source>
        <dbReference type="Proteomes" id="UP000243333"/>
    </source>
</evidence>
<dbReference type="RefSeq" id="WP_093690512.1">
    <property type="nucleotide sequence ID" value="NZ_FNBU01000015.1"/>
</dbReference>
<dbReference type="InterPro" id="IPR009003">
    <property type="entry name" value="Peptidase_S1_PA"/>
</dbReference>
<organism evidence="1 2">
    <name type="scientific">Sporolituus thermophilus DSM 23256</name>
    <dbReference type="NCBI Taxonomy" id="1123285"/>
    <lineage>
        <taxon>Bacteria</taxon>
        <taxon>Bacillati</taxon>
        <taxon>Bacillota</taxon>
        <taxon>Negativicutes</taxon>
        <taxon>Selenomonadales</taxon>
        <taxon>Sporomusaceae</taxon>
        <taxon>Sporolituus</taxon>
    </lineage>
</organism>
<dbReference type="InterPro" id="IPR043504">
    <property type="entry name" value="Peptidase_S1_PA_chymotrypsin"/>
</dbReference>
<gene>
    <name evidence="1" type="ORF">SAMN05660235_02031</name>
</gene>
<dbReference type="OrthoDB" id="104542at2"/>
<name>A0A1G7M7M0_9FIRM</name>